<gene>
    <name evidence="5" type="ORF">EL18_00300</name>
</gene>
<dbReference type="PANTHER" id="PTHR43537">
    <property type="entry name" value="TRANSCRIPTIONAL REGULATOR, GNTR FAMILY"/>
    <property type="match status" value="1"/>
</dbReference>
<comment type="caution">
    <text evidence="5">The sequence shown here is derived from an EMBL/GenBank/DDBJ whole genome shotgun (WGS) entry which is preliminary data.</text>
</comment>
<dbReference type="Pfam" id="PF00392">
    <property type="entry name" value="GntR"/>
    <property type="match status" value="1"/>
</dbReference>
<keyword evidence="6" id="KW-1185">Reference proteome</keyword>
<protein>
    <submittedName>
        <fullName evidence="5">GntR family transcriptional regulator</fullName>
    </submittedName>
</protein>
<dbReference type="PRINTS" id="PR00035">
    <property type="entry name" value="HTHGNTR"/>
</dbReference>
<reference evidence="5 6" key="1">
    <citation type="submission" date="2014-05" db="EMBL/GenBank/DDBJ databases">
        <title>Draft Genome Sequence of Nitratireductor basaltis Strain UMTGB225, A Marine Bacterium Isolated from Green Barrel Tunicate.</title>
        <authorList>
            <person name="Gan H.Y."/>
        </authorList>
    </citation>
    <scope>NUCLEOTIDE SEQUENCE [LARGE SCALE GENOMIC DNA]</scope>
    <source>
        <strain evidence="5 6">UMTGB225</strain>
    </source>
</reference>
<dbReference type="SMART" id="SM00895">
    <property type="entry name" value="FCD"/>
    <property type="match status" value="1"/>
</dbReference>
<dbReference type="PANTHER" id="PTHR43537:SF45">
    <property type="entry name" value="GNTR FAMILY REGULATORY PROTEIN"/>
    <property type="match status" value="1"/>
</dbReference>
<keyword evidence="2" id="KW-0238">DNA-binding</keyword>
<dbReference type="InterPro" id="IPR008920">
    <property type="entry name" value="TF_FadR/GntR_C"/>
</dbReference>
<evidence type="ECO:0000256" key="3">
    <source>
        <dbReference type="ARBA" id="ARBA00023163"/>
    </source>
</evidence>
<dbReference type="Gene3D" id="1.20.120.530">
    <property type="entry name" value="GntR ligand-binding domain-like"/>
    <property type="match status" value="1"/>
</dbReference>
<dbReference type="EMBL" id="JMQM01000001">
    <property type="protein sequence ID" value="KFB09285.1"/>
    <property type="molecule type" value="Genomic_DNA"/>
</dbReference>
<dbReference type="RefSeq" id="WP_036479058.1">
    <property type="nucleotide sequence ID" value="NZ_JMQM01000001.1"/>
</dbReference>
<evidence type="ECO:0000256" key="1">
    <source>
        <dbReference type="ARBA" id="ARBA00023015"/>
    </source>
</evidence>
<dbReference type="AlphaFoldDB" id="A0A084U8J9"/>
<keyword evidence="3" id="KW-0804">Transcription</keyword>
<evidence type="ECO:0000313" key="5">
    <source>
        <dbReference type="EMBL" id="KFB09285.1"/>
    </source>
</evidence>
<dbReference type="GO" id="GO:0003700">
    <property type="term" value="F:DNA-binding transcription factor activity"/>
    <property type="evidence" value="ECO:0007669"/>
    <property type="project" value="InterPro"/>
</dbReference>
<dbReference type="InterPro" id="IPR036388">
    <property type="entry name" value="WH-like_DNA-bd_sf"/>
</dbReference>
<dbReference type="Proteomes" id="UP000053675">
    <property type="component" value="Unassembled WGS sequence"/>
</dbReference>
<proteinExistence type="predicted"/>
<dbReference type="Pfam" id="PF07729">
    <property type="entry name" value="FCD"/>
    <property type="match status" value="1"/>
</dbReference>
<dbReference type="eggNOG" id="COG1802">
    <property type="taxonomic scope" value="Bacteria"/>
</dbReference>
<organism evidence="5 6">
    <name type="scientific">Nitratireductor basaltis</name>
    <dbReference type="NCBI Taxonomy" id="472175"/>
    <lineage>
        <taxon>Bacteria</taxon>
        <taxon>Pseudomonadati</taxon>
        <taxon>Pseudomonadota</taxon>
        <taxon>Alphaproteobacteria</taxon>
        <taxon>Hyphomicrobiales</taxon>
        <taxon>Phyllobacteriaceae</taxon>
        <taxon>Nitratireductor</taxon>
    </lineage>
</organism>
<keyword evidence="1" id="KW-0805">Transcription regulation</keyword>
<dbReference type="SMART" id="SM00345">
    <property type="entry name" value="HTH_GNTR"/>
    <property type="match status" value="1"/>
</dbReference>
<dbReference type="InterPro" id="IPR011711">
    <property type="entry name" value="GntR_C"/>
</dbReference>
<dbReference type="Gene3D" id="1.10.10.10">
    <property type="entry name" value="Winged helix-like DNA-binding domain superfamily/Winged helix DNA-binding domain"/>
    <property type="match status" value="1"/>
</dbReference>
<evidence type="ECO:0000256" key="2">
    <source>
        <dbReference type="ARBA" id="ARBA00023125"/>
    </source>
</evidence>
<evidence type="ECO:0000259" key="4">
    <source>
        <dbReference type="PROSITE" id="PS50949"/>
    </source>
</evidence>
<sequence length="229" mass="25688">MAENEPGNEPLAIRALSRMRGDILSLQLAPGEVTSERALEQLYGVSRTPIREALKALIGEGLVVRAERGYAIAPFDLDQLEEIFEYREVVEDAAVRLACQRRTEDELDAINATIDRGLSEFTPDSWFEAGLDFHVQLAALSGNRFLREGVQDAVNRTIRARWLVASSEASRIEAHREHSEIISLVRERREDDAAEAVRRHGREVHRQIVEALEASRRLFGARGFASSKG</sequence>
<feature type="domain" description="HTH gntR-type" evidence="4">
    <location>
        <begin position="9"/>
        <end position="75"/>
    </location>
</feature>
<dbReference type="SUPFAM" id="SSF46785">
    <property type="entry name" value="Winged helix' DNA-binding domain"/>
    <property type="match status" value="1"/>
</dbReference>
<evidence type="ECO:0000313" key="6">
    <source>
        <dbReference type="Proteomes" id="UP000053675"/>
    </source>
</evidence>
<dbReference type="GO" id="GO:0003677">
    <property type="term" value="F:DNA binding"/>
    <property type="evidence" value="ECO:0007669"/>
    <property type="project" value="UniProtKB-KW"/>
</dbReference>
<dbReference type="InterPro" id="IPR000524">
    <property type="entry name" value="Tscrpt_reg_HTH_GntR"/>
</dbReference>
<dbReference type="SUPFAM" id="SSF48008">
    <property type="entry name" value="GntR ligand-binding domain-like"/>
    <property type="match status" value="1"/>
</dbReference>
<dbReference type="PROSITE" id="PS50949">
    <property type="entry name" value="HTH_GNTR"/>
    <property type="match status" value="1"/>
</dbReference>
<dbReference type="PATRIC" id="fig|472175.3.peg.310"/>
<dbReference type="STRING" id="472175.EL18_00300"/>
<accession>A0A084U8J9</accession>
<dbReference type="InterPro" id="IPR036390">
    <property type="entry name" value="WH_DNA-bd_sf"/>
</dbReference>
<name>A0A084U8J9_9HYPH</name>